<protein>
    <submittedName>
        <fullName evidence="10">Cell division control protein 45 homolog</fullName>
    </submittedName>
</protein>
<dbReference type="KEGG" id="lak:106153856"/>
<feature type="domain" description="SWIM-type" evidence="8">
    <location>
        <begin position="22"/>
        <end position="54"/>
    </location>
</feature>
<dbReference type="GO" id="GO:0000727">
    <property type="term" value="P:double-strand break repair via break-induced replication"/>
    <property type="evidence" value="ECO:0007669"/>
    <property type="project" value="TreeGrafter"/>
</dbReference>
<reference evidence="10" key="1">
    <citation type="submission" date="2025-08" db="UniProtKB">
        <authorList>
            <consortium name="RefSeq"/>
        </authorList>
    </citation>
    <scope>IDENTIFICATION</scope>
    <source>
        <tissue evidence="10">Gonads</tissue>
    </source>
</reference>
<dbReference type="InterPro" id="IPR007527">
    <property type="entry name" value="Znf_SWIM"/>
</dbReference>
<evidence type="ECO:0000256" key="7">
    <source>
        <dbReference type="SAM" id="MobiDB-lite"/>
    </source>
</evidence>
<evidence type="ECO:0000256" key="6">
    <source>
        <dbReference type="PROSITE-ProRule" id="PRU00325"/>
    </source>
</evidence>
<dbReference type="OrthoDB" id="10258882at2759"/>
<keyword evidence="6" id="KW-0863">Zinc-finger</keyword>
<dbReference type="FunCoup" id="A0A1S3HD16">
    <property type="interactions" value="1363"/>
</dbReference>
<comment type="similarity">
    <text evidence="2">Belongs to the CDC45 family.</text>
</comment>
<comment type="subcellular location">
    <subcellularLocation>
        <location evidence="1">Nucleus</location>
    </subcellularLocation>
</comment>
<keyword evidence="4" id="KW-0539">Nucleus</keyword>
<dbReference type="InParanoid" id="A0A1S3HD16"/>
<dbReference type="GO" id="GO:1902977">
    <property type="term" value="P:mitotic DNA replication preinitiation complex assembly"/>
    <property type="evidence" value="ECO:0007669"/>
    <property type="project" value="TreeGrafter"/>
</dbReference>
<sequence>MVFVKDLRKEFYEKIQHQRVLVLVSFDVDALCACKILQYLFQCDHVLYTIVPVSGKQELENAYVENSEGIKHVVMIGCGGNIDVVETLQPENGTVFYISDSHRPIDVTNVFNQVQVKLLMNQADDDLHDIPDFDEVFREDESGDEDSGNESDTSEPSGKRRRFDEAALEKRRERRLWEEKKKQILFEYTQFSKYGTSVSKTMFELAWKMSKDTNDLVWLACVGVTDQYAHGKIDREKYIEMVSDLQMHVSRHNHSLLKPLGGNYHLAALDKDKSASDTFLDALDALNRSNVQYMEKGLNLAKKQITAIVKQVQSFLDMNQVISAGPFLYAFIQEGTPDAKFFSKPICLQTLARFTLEAYCAVSKSRKAKTLPLILGAPLDVASGTMLIVGIPPFSSKDVGKNFFGKAFEQAAVGTNARTLQDSFDEPVMQMKTEDKSKFFDALISILQ</sequence>
<dbReference type="GO" id="GO:0003688">
    <property type="term" value="F:DNA replication origin binding"/>
    <property type="evidence" value="ECO:0007669"/>
    <property type="project" value="TreeGrafter"/>
</dbReference>
<keyword evidence="6" id="KW-0862">Zinc</keyword>
<dbReference type="GO" id="GO:0003697">
    <property type="term" value="F:single-stranded DNA binding"/>
    <property type="evidence" value="ECO:0007669"/>
    <property type="project" value="TreeGrafter"/>
</dbReference>
<keyword evidence="9" id="KW-1185">Reference proteome</keyword>
<dbReference type="GeneID" id="106153856"/>
<keyword evidence="10" id="KW-0132">Cell division</keyword>
<evidence type="ECO:0000256" key="4">
    <source>
        <dbReference type="ARBA" id="ARBA00023242"/>
    </source>
</evidence>
<organism evidence="9 10">
    <name type="scientific">Lingula anatina</name>
    <name type="common">Brachiopod</name>
    <name type="synonym">Lingula unguis</name>
    <dbReference type="NCBI Taxonomy" id="7574"/>
    <lineage>
        <taxon>Eukaryota</taxon>
        <taxon>Metazoa</taxon>
        <taxon>Spiralia</taxon>
        <taxon>Lophotrochozoa</taxon>
        <taxon>Brachiopoda</taxon>
        <taxon>Linguliformea</taxon>
        <taxon>Lingulata</taxon>
        <taxon>Lingulida</taxon>
        <taxon>Linguloidea</taxon>
        <taxon>Lingulidae</taxon>
        <taxon>Lingula</taxon>
    </lineage>
</organism>
<dbReference type="PANTHER" id="PTHR10507">
    <property type="entry name" value="CDC45-RELATED PROTEIN"/>
    <property type="match status" value="1"/>
</dbReference>
<keyword evidence="6" id="KW-0479">Metal-binding</keyword>
<dbReference type="RefSeq" id="XP_013383421.1">
    <property type="nucleotide sequence ID" value="XM_013527967.1"/>
</dbReference>
<dbReference type="Proteomes" id="UP000085678">
    <property type="component" value="Unplaced"/>
</dbReference>
<dbReference type="AlphaFoldDB" id="A0A1S3HD16"/>
<dbReference type="PANTHER" id="PTHR10507:SF0">
    <property type="entry name" value="CELL DIVISION CONTROL PROTEIN 45 HOMOLOG"/>
    <property type="match status" value="1"/>
</dbReference>
<feature type="region of interest" description="Disordered" evidence="7">
    <location>
        <begin position="139"/>
        <end position="166"/>
    </location>
</feature>
<dbReference type="PROSITE" id="PS50966">
    <property type="entry name" value="ZF_SWIM"/>
    <property type="match status" value="1"/>
</dbReference>
<dbReference type="Pfam" id="PF02724">
    <property type="entry name" value="CDC45"/>
    <property type="match status" value="3"/>
</dbReference>
<evidence type="ECO:0000259" key="8">
    <source>
        <dbReference type="PROSITE" id="PS50966"/>
    </source>
</evidence>
<keyword evidence="5" id="KW-0131">Cell cycle</keyword>
<feature type="compositionally biased region" description="Acidic residues" evidence="7">
    <location>
        <begin position="141"/>
        <end position="153"/>
    </location>
</feature>
<evidence type="ECO:0000313" key="9">
    <source>
        <dbReference type="Proteomes" id="UP000085678"/>
    </source>
</evidence>
<dbReference type="GO" id="GO:0008270">
    <property type="term" value="F:zinc ion binding"/>
    <property type="evidence" value="ECO:0007669"/>
    <property type="project" value="UniProtKB-KW"/>
</dbReference>
<dbReference type="STRING" id="7574.A0A1S3HD16"/>
<name>A0A1S3HD16_LINAN</name>
<dbReference type="GO" id="GO:0031261">
    <property type="term" value="C:DNA replication preinitiation complex"/>
    <property type="evidence" value="ECO:0007669"/>
    <property type="project" value="TreeGrafter"/>
</dbReference>
<keyword evidence="3" id="KW-0235">DNA replication</keyword>
<evidence type="ECO:0000256" key="3">
    <source>
        <dbReference type="ARBA" id="ARBA00022705"/>
    </source>
</evidence>
<gene>
    <name evidence="10" type="primary">LOC106153856</name>
</gene>
<evidence type="ECO:0000256" key="2">
    <source>
        <dbReference type="ARBA" id="ARBA00010727"/>
    </source>
</evidence>
<evidence type="ECO:0000313" key="10">
    <source>
        <dbReference type="RefSeq" id="XP_013383421.1"/>
    </source>
</evidence>
<dbReference type="GO" id="GO:0003682">
    <property type="term" value="F:chromatin binding"/>
    <property type="evidence" value="ECO:0007669"/>
    <property type="project" value="TreeGrafter"/>
</dbReference>
<dbReference type="GO" id="GO:0006270">
    <property type="term" value="P:DNA replication initiation"/>
    <property type="evidence" value="ECO:0007669"/>
    <property type="project" value="InterPro"/>
</dbReference>
<dbReference type="GO" id="GO:0051301">
    <property type="term" value="P:cell division"/>
    <property type="evidence" value="ECO:0007669"/>
    <property type="project" value="UniProtKB-KW"/>
</dbReference>
<dbReference type="InterPro" id="IPR003874">
    <property type="entry name" value="CDC45"/>
</dbReference>
<evidence type="ECO:0000256" key="5">
    <source>
        <dbReference type="ARBA" id="ARBA00023306"/>
    </source>
</evidence>
<accession>A0A1S3HD16</accession>
<proteinExistence type="inferred from homology"/>
<evidence type="ECO:0000256" key="1">
    <source>
        <dbReference type="ARBA" id="ARBA00004123"/>
    </source>
</evidence>